<organism evidence="1 3">
    <name type="scientific">Paenibacillus barcinonensis</name>
    <dbReference type="NCBI Taxonomy" id="198119"/>
    <lineage>
        <taxon>Bacteria</taxon>
        <taxon>Bacillati</taxon>
        <taxon>Bacillota</taxon>
        <taxon>Bacilli</taxon>
        <taxon>Bacillales</taxon>
        <taxon>Paenibacillaceae</taxon>
        <taxon>Paenibacillus</taxon>
    </lineage>
</organism>
<dbReference type="RefSeq" id="WP_110894613.1">
    <property type="nucleotide sequence ID" value="NZ_CP054614.1"/>
</dbReference>
<accession>A0A2V4WT30</accession>
<evidence type="ECO:0000313" key="1">
    <source>
        <dbReference type="EMBL" id="PYE51519.1"/>
    </source>
</evidence>
<dbReference type="Proteomes" id="UP000247790">
    <property type="component" value="Unassembled WGS sequence"/>
</dbReference>
<sequence length="94" mass="10717">MKNRICVLLLVAAMIMLTGCEKDRKIVFNQTYIETISTQKGDIMMFKNSDGHKYGWILDPSDSFNPVKNETYDIEVTLETITTYGGFIKGITEK</sequence>
<keyword evidence="4" id="KW-1185">Reference proteome</keyword>
<reference evidence="1 3" key="1">
    <citation type="submission" date="2018-06" db="EMBL/GenBank/DDBJ databases">
        <title>Genomic Encyclopedia of Type Strains, Phase III (KMG-III): the genomes of soil and plant-associated and newly described type strains.</title>
        <authorList>
            <person name="Whitman W."/>
        </authorList>
    </citation>
    <scope>NUCLEOTIDE SEQUENCE [LARGE SCALE GENOMIC DNA]</scope>
    <source>
        <strain evidence="1 3">CECT 7022</strain>
    </source>
</reference>
<evidence type="ECO:0000313" key="4">
    <source>
        <dbReference type="Proteomes" id="UP000509327"/>
    </source>
</evidence>
<dbReference type="Proteomes" id="UP000509327">
    <property type="component" value="Chromosome"/>
</dbReference>
<evidence type="ECO:0000313" key="3">
    <source>
        <dbReference type="Proteomes" id="UP000247790"/>
    </source>
</evidence>
<dbReference type="OrthoDB" id="9998042at2"/>
<dbReference type="EMBL" id="QJSW01000002">
    <property type="protein sequence ID" value="PYE51519.1"/>
    <property type="molecule type" value="Genomic_DNA"/>
</dbReference>
<reference evidence="2 4" key="2">
    <citation type="submission" date="2020-06" db="EMBL/GenBank/DDBJ databases">
        <title>Complete genome of Paenibacillus barcinonensis KACC11450.</title>
        <authorList>
            <person name="Kim M."/>
            <person name="Park Y.-J."/>
            <person name="Shin J.-H."/>
        </authorList>
    </citation>
    <scope>NUCLEOTIDE SEQUENCE [LARGE SCALE GENOMIC DNA]</scope>
    <source>
        <strain evidence="2 4">KACC11450</strain>
    </source>
</reference>
<dbReference type="AlphaFoldDB" id="A0A2V4WT30"/>
<dbReference type="PROSITE" id="PS51257">
    <property type="entry name" value="PROKAR_LIPOPROTEIN"/>
    <property type="match status" value="1"/>
</dbReference>
<gene>
    <name evidence="1" type="ORF">DFQ00_102313</name>
    <name evidence="2" type="ORF">HUB98_05840</name>
</gene>
<dbReference type="EMBL" id="CP054614">
    <property type="protein sequence ID" value="QKS55902.1"/>
    <property type="molecule type" value="Genomic_DNA"/>
</dbReference>
<proteinExistence type="predicted"/>
<evidence type="ECO:0000313" key="2">
    <source>
        <dbReference type="EMBL" id="QKS55902.1"/>
    </source>
</evidence>
<name>A0A2V4WT30_PAEBA</name>
<protein>
    <submittedName>
        <fullName evidence="1">Uncharacterized protein</fullName>
    </submittedName>
</protein>